<organism evidence="2">
    <name type="scientific">Vitis vinifera</name>
    <name type="common">Grape</name>
    <dbReference type="NCBI Taxonomy" id="29760"/>
    <lineage>
        <taxon>Eukaryota</taxon>
        <taxon>Viridiplantae</taxon>
        <taxon>Streptophyta</taxon>
        <taxon>Embryophyta</taxon>
        <taxon>Tracheophyta</taxon>
        <taxon>Spermatophyta</taxon>
        <taxon>Magnoliopsida</taxon>
        <taxon>eudicotyledons</taxon>
        <taxon>Gunneridae</taxon>
        <taxon>Pentapetalae</taxon>
        <taxon>rosids</taxon>
        <taxon>Vitales</taxon>
        <taxon>Vitaceae</taxon>
        <taxon>Viteae</taxon>
        <taxon>Vitis</taxon>
    </lineage>
</organism>
<reference evidence="2" key="1">
    <citation type="journal article" date="2007" name="PLoS ONE">
        <title>The first genome sequence of an elite grapevine cultivar (Pinot noir Vitis vinifera L.): coping with a highly heterozygous genome.</title>
        <authorList>
            <person name="Velasco R."/>
            <person name="Zharkikh A."/>
            <person name="Troggio M."/>
            <person name="Cartwright D.A."/>
            <person name="Cestaro A."/>
            <person name="Pruss D."/>
            <person name="Pindo M."/>
            <person name="FitzGerald L.M."/>
            <person name="Vezzulli S."/>
            <person name="Reid J."/>
            <person name="Malacarne G."/>
            <person name="Iliev D."/>
            <person name="Coppola G."/>
            <person name="Wardell B."/>
            <person name="Micheletti D."/>
            <person name="Macalma T."/>
            <person name="Facci M."/>
            <person name="Mitchell J.T."/>
            <person name="Perazzolli M."/>
            <person name="Eldredge G."/>
            <person name="Gatto P."/>
            <person name="Oyzerski R."/>
            <person name="Moretto M."/>
            <person name="Gutin N."/>
            <person name="Stefanini M."/>
            <person name="Chen Y."/>
            <person name="Segala C."/>
            <person name="Davenport C."/>
            <person name="Dematte L."/>
            <person name="Mraz A."/>
            <person name="Battilana J."/>
            <person name="Stormo K."/>
            <person name="Costa F."/>
            <person name="Tao Q."/>
            <person name="Si-Ammour A."/>
            <person name="Harkins T."/>
            <person name="Lackey A."/>
            <person name="Perbost C."/>
            <person name="Taillon B."/>
            <person name="Stella A."/>
            <person name="Solovyev V."/>
            <person name="Fawcett J.A."/>
            <person name="Sterck L."/>
            <person name="Vandepoele K."/>
            <person name="Grando S.M."/>
            <person name="Toppo S."/>
            <person name="Moser C."/>
            <person name="Lanchbury J."/>
            <person name="Bogden R."/>
            <person name="Skolnick M."/>
            <person name="Sgaramella V."/>
            <person name="Bhatnagar S.K."/>
            <person name="Fontana P."/>
            <person name="Gutin A."/>
            <person name="Van de Peer Y."/>
            <person name="Salamini F."/>
            <person name="Viola R."/>
        </authorList>
    </citation>
    <scope>NUCLEOTIDE SEQUENCE</scope>
</reference>
<sequence>MDMEIPDSDRGGGSDVDGITGGVPGVAGGAEGAPSGIGPVEGTIGTGALMSAGISTGYRSSGCSGCGISRCSGPARAPGSAS</sequence>
<evidence type="ECO:0000313" key="2">
    <source>
        <dbReference type="EMBL" id="CAN62665.1"/>
    </source>
</evidence>
<accession>A5ANP9</accession>
<dbReference type="EMBL" id="AM430927">
    <property type="protein sequence ID" value="CAN62665.1"/>
    <property type="molecule type" value="Genomic_DNA"/>
</dbReference>
<protein>
    <submittedName>
        <fullName evidence="2">Uncharacterized protein</fullName>
    </submittedName>
</protein>
<proteinExistence type="predicted"/>
<gene>
    <name evidence="2" type="ORF">VITISV_033459</name>
</gene>
<dbReference type="AlphaFoldDB" id="A5ANP9"/>
<feature type="compositionally biased region" description="Gly residues" evidence="1">
    <location>
        <begin position="13"/>
        <end position="31"/>
    </location>
</feature>
<feature type="region of interest" description="Disordered" evidence="1">
    <location>
        <begin position="1"/>
        <end position="44"/>
    </location>
</feature>
<evidence type="ECO:0000256" key="1">
    <source>
        <dbReference type="SAM" id="MobiDB-lite"/>
    </source>
</evidence>
<name>A5ANP9_VITVI</name>